<dbReference type="InterPro" id="IPR004360">
    <property type="entry name" value="Glyas_Fos-R_dOase_dom"/>
</dbReference>
<dbReference type="Pfam" id="PF00903">
    <property type="entry name" value="Glyoxalase"/>
    <property type="match status" value="1"/>
</dbReference>
<evidence type="ECO:0000259" key="1">
    <source>
        <dbReference type="PROSITE" id="PS51819"/>
    </source>
</evidence>
<evidence type="ECO:0000313" key="3">
    <source>
        <dbReference type="Proteomes" id="UP000198677"/>
    </source>
</evidence>
<name>A0A1H7URE0_9NOCA</name>
<dbReference type="OrthoDB" id="4548523at2"/>
<proteinExistence type="predicted"/>
<evidence type="ECO:0000313" key="2">
    <source>
        <dbReference type="EMBL" id="SEL99570.1"/>
    </source>
</evidence>
<organism evidence="2 3">
    <name type="scientific">Rhodococcus maanshanensis</name>
    <dbReference type="NCBI Taxonomy" id="183556"/>
    <lineage>
        <taxon>Bacteria</taxon>
        <taxon>Bacillati</taxon>
        <taxon>Actinomycetota</taxon>
        <taxon>Actinomycetes</taxon>
        <taxon>Mycobacteriales</taxon>
        <taxon>Nocardiaceae</taxon>
        <taxon>Rhodococcus</taxon>
    </lineage>
</organism>
<dbReference type="EMBL" id="FOAW01000019">
    <property type="protein sequence ID" value="SEL99570.1"/>
    <property type="molecule type" value="Genomic_DNA"/>
</dbReference>
<protein>
    <submittedName>
        <fullName evidence="2">Uncharacterized conserved protein PhnB, glyoxalase superfamily</fullName>
    </submittedName>
</protein>
<feature type="domain" description="VOC" evidence="1">
    <location>
        <begin position="4"/>
        <end position="125"/>
    </location>
</feature>
<dbReference type="Gene3D" id="3.10.180.10">
    <property type="entry name" value="2,3-Dihydroxybiphenyl 1,2-Dioxygenase, domain 1"/>
    <property type="match status" value="1"/>
</dbReference>
<dbReference type="Proteomes" id="UP000198677">
    <property type="component" value="Unassembled WGS sequence"/>
</dbReference>
<gene>
    <name evidence="2" type="ORF">SAMN05444583_11920</name>
</gene>
<sequence length="137" mass="15136">MLRGLTTVSFFADDVAAAKDWYTEVLGIPPYFAREIDGATAYVEFRVGDFQHELGIIDSRFAPHARTDEPAGQVTYWHVDDVQASFDRLLALGATVHDKPTERGPGFVTASVVDPFGNILGVMYNQHYLDILGSKEA</sequence>
<dbReference type="PROSITE" id="PS51819">
    <property type="entry name" value="VOC"/>
    <property type="match status" value="1"/>
</dbReference>
<dbReference type="AlphaFoldDB" id="A0A1H7URE0"/>
<reference evidence="3" key="1">
    <citation type="submission" date="2016-10" db="EMBL/GenBank/DDBJ databases">
        <authorList>
            <person name="Varghese N."/>
            <person name="Submissions S."/>
        </authorList>
    </citation>
    <scope>NUCLEOTIDE SEQUENCE [LARGE SCALE GENOMIC DNA]</scope>
    <source>
        <strain evidence="3">DSM 44675</strain>
    </source>
</reference>
<dbReference type="InterPro" id="IPR029068">
    <property type="entry name" value="Glyas_Bleomycin-R_OHBP_Dase"/>
</dbReference>
<dbReference type="RefSeq" id="WP_072753156.1">
    <property type="nucleotide sequence ID" value="NZ_FOAW01000019.1"/>
</dbReference>
<keyword evidence="3" id="KW-1185">Reference proteome</keyword>
<accession>A0A1H7URE0</accession>
<dbReference type="InterPro" id="IPR037523">
    <property type="entry name" value="VOC_core"/>
</dbReference>
<dbReference type="SUPFAM" id="SSF54593">
    <property type="entry name" value="Glyoxalase/Bleomycin resistance protein/Dihydroxybiphenyl dioxygenase"/>
    <property type="match status" value="1"/>
</dbReference>